<dbReference type="Proteomes" id="UP000305067">
    <property type="component" value="Unassembled WGS sequence"/>
</dbReference>
<organism evidence="2 3">
    <name type="scientific">Pterulicium gracile</name>
    <dbReference type="NCBI Taxonomy" id="1884261"/>
    <lineage>
        <taxon>Eukaryota</taxon>
        <taxon>Fungi</taxon>
        <taxon>Dikarya</taxon>
        <taxon>Basidiomycota</taxon>
        <taxon>Agaricomycotina</taxon>
        <taxon>Agaricomycetes</taxon>
        <taxon>Agaricomycetidae</taxon>
        <taxon>Agaricales</taxon>
        <taxon>Pleurotineae</taxon>
        <taxon>Pterulaceae</taxon>
        <taxon>Pterulicium</taxon>
    </lineage>
</organism>
<reference evidence="2 3" key="1">
    <citation type="journal article" date="2019" name="Nat. Ecol. Evol.">
        <title>Megaphylogeny resolves global patterns of mushroom evolution.</title>
        <authorList>
            <person name="Varga T."/>
            <person name="Krizsan K."/>
            <person name="Foldi C."/>
            <person name="Dima B."/>
            <person name="Sanchez-Garcia M."/>
            <person name="Sanchez-Ramirez S."/>
            <person name="Szollosi G.J."/>
            <person name="Szarkandi J.G."/>
            <person name="Papp V."/>
            <person name="Albert L."/>
            <person name="Andreopoulos W."/>
            <person name="Angelini C."/>
            <person name="Antonin V."/>
            <person name="Barry K.W."/>
            <person name="Bougher N.L."/>
            <person name="Buchanan P."/>
            <person name="Buyck B."/>
            <person name="Bense V."/>
            <person name="Catcheside P."/>
            <person name="Chovatia M."/>
            <person name="Cooper J."/>
            <person name="Damon W."/>
            <person name="Desjardin D."/>
            <person name="Finy P."/>
            <person name="Geml J."/>
            <person name="Haridas S."/>
            <person name="Hughes K."/>
            <person name="Justo A."/>
            <person name="Karasinski D."/>
            <person name="Kautmanova I."/>
            <person name="Kiss B."/>
            <person name="Kocsube S."/>
            <person name="Kotiranta H."/>
            <person name="LaButti K.M."/>
            <person name="Lechner B.E."/>
            <person name="Liimatainen K."/>
            <person name="Lipzen A."/>
            <person name="Lukacs Z."/>
            <person name="Mihaltcheva S."/>
            <person name="Morgado L.N."/>
            <person name="Niskanen T."/>
            <person name="Noordeloos M.E."/>
            <person name="Ohm R.A."/>
            <person name="Ortiz-Santana B."/>
            <person name="Ovrebo C."/>
            <person name="Racz N."/>
            <person name="Riley R."/>
            <person name="Savchenko A."/>
            <person name="Shiryaev A."/>
            <person name="Soop K."/>
            <person name="Spirin V."/>
            <person name="Szebenyi C."/>
            <person name="Tomsovsky M."/>
            <person name="Tulloss R.E."/>
            <person name="Uehling J."/>
            <person name="Grigoriev I.V."/>
            <person name="Vagvolgyi C."/>
            <person name="Papp T."/>
            <person name="Martin F.M."/>
            <person name="Miettinen O."/>
            <person name="Hibbett D.S."/>
            <person name="Nagy L.G."/>
        </authorList>
    </citation>
    <scope>NUCLEOTIDE SEQUENCE [LARGE SCALE GENOMIC DNA]</scope>
    <source>
        <strain evidence="2 3">CBS 309.79</strain>
    </source>
</reference>
<proteinExistence type="predicted"/>
<protein>
    <submittedName>
        <fullName evidence="2">Uncharacterized protein</fullName>
    </submittedName>
</protein>
<evidence type="ECO:0000313" key="3">
    <source>
        <dbReference type="Proteomes" id="UP000305067"/>
    </source>
</evidence>
<feature type="region of interest" description="Disordered" evidence="1">
    <location>
        <begin position="116"/>
        <end position="241"/>
    </location>
</feature>
<accession>A0A5C3R059</accession>
<gene>
    <name evidence="2" type="ORF">BDV98DRAFT_590927</name>
</gene>
<dbReference type="AlphaFoldDB" id="A0A5C3R059"/>
<sequence length="241" mass="25709">MARMDSGTVNRPIKIKVPRHNAPQVSPKVVSQIQAESSTKYSNDALDYAQSRELALAIENASEWNSLLLTARAERGPQWDLGTQLYHVDAGSDLYYDATPLLSAVREKQKLEDQANGIVDRKDMPSHPSHPRGPPSSIPPHMNNMSPHGRSEGPPRHHGGPPPPGGAGYPNYRPGPGGGPGPGGMNGMGGGPPGGFYPGPAGMGMMDSHPGGMSPDMARRRAPPRGPPDGMGMDFERYPMR</sequence>
<keyword evidence="3" id="KW-1185">Reference proteome</keyword>
<name>A0A5C3R059_9AGAR</name>
<dbReference type="OrthoDB" id="5550090at2759"/>
<evidence type="ECO:0000313" key="2">
    <source>
        <dbReference type="EMBL" id="TFL04054.1"/>
    </source>
</evidence>
<dbReference type="STRING" id="1884261.A0A5C3R059"/>
<feature type="compositionally biased region" description="Basic and acidic residues" evidence="1">
    <location>
        <begin position="116"/>
        <end position="125"/>
    </location>
</feature>
<evidence type="ECO:0000256" key="1">
    <source>
        <dbReference type="SAM" id="MobiDB-lite"/>
    </source>
</evidence>
<dbReference type="EMBL" id="ML178819">
    <property type="protein sequence ID" value="TFL04054.1"/>
    <property type="molecule type" value="Genomic_DNA"/>
</dbReference>
<feature type="compositionally biased region" description="Gly residues" evidence="1">
    <location>
        <begin position="175"/>
        <end position="197"/>
    </location>
</feature>